<gene>
    <name evidence="1" type="primary">A07p008360.1_BraROA</name>
    <name evidence="1" type="ORF">IGI04_026033</name>
</gene>
<protein>
    <submittedName>
        <fullName evidence="1">Uncharacterized protein</fullName>
    </submittedName>
</protein>
<evidence type="ECO:0000313" key="2">
    <source>
        <dbReference type="Proteomes" id="UP000823674"/>
    </source>
</evidence>
<sequence>GSSMHPPRRGSFPTRATIEQGAINFMKNTPQAGIHQHISVSKSYAKIVGDVESIVVLQHFSNTDGDENKVVNPHKQCLFGLGTTQMENNYHIDPPARPSYLSISFREQLTALCEARGTTNSSPSSPPSTNEQRIYMMLMTYYNQLKT</sequence>
<organism evidence="1 2">
    <name type="scientific">Brassica rapa subsp. trilocularis</name>
    <dbReference type="NCBI Taxonomy" id="1813537"/>
    <lineage>
        <taxon>Eukaryota</taxon>
        <taxon>Viridiplantae</taxon>
        <taxon>Streptophyta</taxon>
        <taxon>Embryophyta</taxon>
        <taxon>Tracheophyta</taxon>
        <taxon>Spermatophyta</taxon>
        <taxon>Magnoliopsida</taxon>
        <taxon>eudicotyledons</taxon>
        <taxon>Gunneridae</taxon>
        <taxon>Pentapetalae</taxon>
        <taxon>rosids</taxon>
        <taxon>malvids</taxon>
        <taxon>Brassicales</taxon>
        <taxon>Brassicaceae</taxon>
        <taxon>Brassiceae</taxon>
        <taxon>Brassica</taxon>
    </lineage>
</organism>
<comment type="caution">
    <text evidence="1">The sequence shown here is derived from an EMBL/GenBank/DDBJ whole genome shotgun (WGS) entry which is preliminary data.</text>
</comment>
<keyword evidence="2" id="KW-1185">Reference proteome</keyword>
<reference evidence="1 2" key="1">
    <citation type="submission" date="2021-03" db="EMBL/GenBank/DDBJ databases">
        <authorList>
            <person name="King G.J."/>
            <person name="Bancroft I."/>
            <person name="Baten A."/>
            <person name="Bloomfield J."/>
            <person name="Borpatragohain P."/>
            <person name="He Z."/>
            <person name="Irish N."/>
            <person name="Irwin J."/>
            <person name="Liu K."/>
            <person name="Mauleon R.P."/>
            <person name="Moore J."/>
            <person name="Morris R."/>
            <person name="Ostergaard L."/>
            <person name="Wang B."/>
            <person name="Wells R."/>
        </authorList>
    </citation>
    <scope>NUCLEOTIDE SEQUENCE [LARGE SCALE GENOMIC DNA]</scope>
    <source>
        <strain evidence="1">R-o-18</strain>
        <tissue evidence="1">Leaf</tissue>
    </source>
</reference>
<dbReference type="EMBL" id="JADBGQ010000009">
    <property type="protein sequence ID" value="KAG5378191.1"/>
    <property type="molecule type" value="Genomic_DNA"/>
</dbReference>
<dbReference type="Proteomes" id="UP000823674">
    <property type="component" value="Chromosome A07"/>
</dbReference>
<proteinExistence type="predicted"/>
<evidence type="ECO:0000313" key="1">
    <source>
        <dbReference type="EMBL" id="KAG5378191.1"/>
    </source>
</evidence>
<name>A0ABQ7KXE3_BRACM</name>
<feature type="non-terminal residue" evidence="1">
    <location>
        <position position="1"/>
    </location>
</feature>
<accession>A0ABQ7KXE3</accession>